<dbReference type="EMBL" id="CAEZZU010000023">
    <property type="protein sequence ID" value="CAB4771320.1"/>
    <property type="molecule type" value="Genomic_DNA"/>
</dbReference>
<name>A0A6J7JRK3_9ZZZZ</name>
<accession>A0A6J7JRK3</accession>
<protein>
    <submittedName>
        <fullName evidence="2">Unannotated protein</fullName>
    </submittedName>
</protein>
<dbReference type="EMBL" id="CAFBNL010000013">
    <property type="protein sequence ID" value="CAB4946026.1"/>
    <property type="molecule type" value="Genomic_DNA"/>
</dbReference>
<evidence type="ECO:0000313" key="2">
    <source>
        <dbReference type="EMBL" id="CAB4946026.1"/>
    </source>
</evidence>
<evidence type="ECO:0000313" key="1">
    <source>
        <dbReference type="EMBL" id="CAB4771320.1"/>
    </source>
</evidence>
<sequence length="73" mass="7727">MLRRPSGRLASRNGPAACCVVMLKAMRASRAFRRSLIVVVVAAVAGALVRVQGKGSVAPTIGGWRQLSGPHFR</sequence>
<dbReference type="AlphaFoldDB" id="A0A6J7JRK3"/>
<gene>
    <name evidence="1" type="ORF">UFOPK2925_00284</name>
    <name evidence="2" type="ORF">UFOPK3789_00378</name>
</gene>
<reference evidence="2" key="1">
    <citation type="submission" date="2020-05" db="EMBL/GenBank/DDBJ databases">
        <authorList>
            <person name="Chiriac C."/>
            <person name="Salcher M."/>
            <person name="Ghai R."/>
            <person name="Kavagutti S V."/>
        </authorList>
    </citation>
    <scope>NUCLEOTIDE SEQUENCE</scope>
</reference>
<organism evidence="2">
    <name type="scientific">freshwater metagenome</name>
    <dbReference type="NCBI Taxonomy" id="449393"/>
    <lineage>
        <taxon>unclassified sequences</taxon>
        <taxon>metagenomes</taxon>
        <taxon>ecological metagenomes</taxon>
    </lineage>
</organism>
<proteinExistence type="predicted"/>